<name>A0ABW5R722_9BACL</name>
<dbReference type="InterPro" id="IPR018652">
    <property type="entry name" value="DUF2082_NA-bd_Znr"/>
</dbReference>
<dbReference type="Pfam" id="PF09855">
    <property type="entry name" value="Zn_ribbon_13"/>
    <property type="match status" value="1"/>
</dbReference>
<protein>
    <submittedName>
        <fullName evidence="1">Zinc ribbon domain-containing protein</fullName>
    </submittedName>
</protein>
<comment type="caution">
    <text evidence="1">The sequence shown here is derived from an EMBL/GenBank/DDBJ whole genome shotgun (WGS) entry which is preliminary data.</text>
</comment>
<dbReference type="RefSeq" id="WP_379927914.1">
    <property type="nucleotide sequence ID" value="NZ_JBHUMM010000002.1"/>
</dbReference>
<evidence type="ECO:0000313" key="2">
    <source>
        <dbReference type="Proteomes" id="UP001597497"/>
    </source>
</evidence>
<sequence>MDAQQAIEKNFKCVKCAGHACVAKEVAMTGTGLSKMFDIQHNRFLFVSCEGCGYVEVYNPKILNGKSGQLGNIMDVLFG</sequence>
<organism evidence="1 2">
    <name type="scientific">Marinicrinis sediminis</name>
    <dbReference type="NCBI Taxonomy" id="1652465"/>
    <lineage>
        <taxon>Bacteria</taxon>
        <taxon>Bacillati</taxon>
        <taxon>Bacillota</taxon>
        <taxon>Bacilli</taxon>
        <taxon>Bacillales</taxon>
        <taxon>Paenibacillaceae</taxon>
    </lineage>
</organism>
<evidence type="ECO:0000313" key="1">
    <source>
        <dbReference type="EMBL" id="MFD2670526.1"/>
    </source>
</evidence>
<keyword evidence="2" id="KW-1185">Reference proteome</keyword>
<accession>A0ABW5R722</accession>
<proteinExistence type="predicted"/>
<dbReference type="Proteomes" id="UP001597497">
    <property type="component" value="Unassembled WGS sequence"/>
</dbReference>
<reference evidence="2" key="1">
    <citation type="journal article" date="2019" name="Int. J. Syst. Evol. Microbiol.">
        <title>The Global Catalogue of Microorganisms (GCM) 10K type strain sequencing project: providing services to taxonomists for standard genome sequencing and annotation.</title>
        <authorList>
            <consortium name="The Broad Institute Genomics Platform"/>
            <consortium name="The Broad Institute Genome Sequencing Center for Infectious Disease"/>
            <person name="Wu L."/>
            <person name="Ma J."/>
        </authorList>
    </citation>
    <scope>NUCLEOTIDE SEQUENCE [LARGE SCALE GENOMIC DNA]</scope>
    <source>
        <strain evidence="2">KCTC 33676</strain>
    </source>
</reference>
<gene>
    <name evidence="1" type="ORF">ACFSUC_02750</name>
</gene>
<dbReference type="EMBL" id="JBHUMM010000002">
    <property type="protein sequence ID" value="MFD2670526.1"/>
    <property type="molecule type" value="Genomic_DNA"/>
</dbReference>